<dbReference type="EMBL" id="CVRR01000048">
    <property type="protein sequence ID" value="CRL41717.1"/>
    <property type="molecule type" value="Genomic_DNA"/>
</dbReference>
<accession>A0A0M6WYE3</accession>
<dbReference type="CDD" id="cd03230">
    <property type="entry name" value="ABC_DR_subfamily_A"/>
    <property type="match status" value="1"/>
</dbReference>
<dbReference type="PANTHER" id="PTHR43335:SF3">
    <property type="entry name" value="ABC TRANSPORTER"/>
    <property type="match status" value="1"/>
</dbReference>
<name>A0A0M6WYE3_9FIRM</name>
<dbReference type="Proteomes" id="UP000049979">
    <property type="component" value="Unassembled WGS sequence"/>
</dbReference>
<dbReference type="PANTHER" id="PTHR43335">
    <property type="entry name" value="ABC TRANSPORTER, ATP-BINDING PROTEIN"/>
    <property type="match status" value="1"/>
</dbReference>
<evidence type="ECO:0000313" key="7">
    <source>
        <dbReference type="Proteomes" id="UP000049979"/>
    </source>
</evidence>
<dbReference type="InterPro" id="IPR003593">
    <property type="entry name" value="AAA+_ATPase"/>
</dbReference>
<comment type="similarity">
    <text evidence="1">Belongs to the ABC transporter superfamily.</text>
</comment>
<dbReference type="SMART" id="SM00382">
    <property type="entry name" value="AAA"/>
    <property type="match status" value="1"/>
</dbReference>
<proteinExistence type="inferred from homology"/>
<keyword evidence="3" id="KW-0547">Nucleotide-binding</keyword>
<evidence type="ECO:0000259" key="5">
    <source>
        <dbReference type="PROSITE" id="PS50893"/>
    </source>
</evidence>
<sequence>MLQISHLYKNYGKFQAVRDLNLHVPKGDLFGFVGPNGAGKTTTIRMVCGLMPPTEGTITIHGVDALLHPKEIKKQIGYVPDFFGVYDNLKVSEYMDFYGSMYRMTSREIAAVSNDLLELVNLSDKKEVYVDTLSRGMKQRLCVARALIHNPSLLVLDEPNSGLDPRARVEMKELLQNLRSMGKTIVISSHILSELAEMCNSIGIMDHGKLVEAGNIEDVMEHVFGGNRIVVSVHGEMEPAVRMLKEHPQIRVESVGEKEIHISHAMKEEEIAQLIAQMIQNGIIVTGFYKEEGNLESLFMQLTGGQEDEN</sequence>
<keyword evidence="2" id="KW-0813">Transport</keyword>
<gene>
    <name evidence="6" type="ORF">M72_13511</name>
</gene>
<dbReference type="GO" id="GO:0005524">
    <property type="term" value="F:ATP binding"/>
    <property type="evidence" value="ECO:0007669"/>
    <property type="project" value="UniProtKB-KW"/>
</dbReference>
<evidence type="ECO:0000256" key="4">
    <source>
        <dbReference type="ARBA" id="ARBA00022840"/>
    </source>
</evidence>
<dbReference type="GO" id="GO:0016887">
    <property type="term" value="F:ATP hydrolysis activity"/>
    <property type="evidence" value="ECO:0007669"/>
    <property type="project" value="InterPro"/>
</dbReference>
<keyword evidence="4" id="KW-0067">ATP-binding</keyword>
<dbReference type="Gene3D" id="3.40.50.300">
    <property type="entry name" value="P-loop containing nucleotide triphosphate hydrolases"/>
    <property type="match status" value="1"/>
</dbReference>
<dbReference type="AlphaFoldDB" id="A0A0M6WYE3"/>
<evidence type="ECO:0000313" key="6">
    <source>
        <dbReference type="EMBL" id="CRL41717.1"/>
    </source>
</evidence>
<evidence type="ECO:0000256" key="1">
    <source>
        <dbReference type="ARBA" id="ARBA00005417"/>
    </source>
</evidence>
<dbReference type="RefSeq" id="WP_055068531.1">
    <property type="nucleotide sequence ID" value="NZ_CP173697.1"/>
</dbReference>
<evidence type="ECO:0000256" key="2">
    <source>
        <dbReference type="ARBA" id="ARBA00022448"/>
    </source>
</evidence>
<dbReference type="InterPro" id="IPR027417">
    <property type="entry name" value="P-loop_NTPase"/>
</dbReference>
<protein>
    <recommendedName>
        <fullName evidence="5">ABC transporter domain-containing protein</fullName>
    </recommendedName>
</protein>
<dbReference type="STRING" id="301302.ERS852420_01217"/>
<dbReference type="PROSITE" id="PS50893">
    <property type="entry name" value="ABC_TRANSPORTER_2"/>
    <property type="match status" value="1"/>
</dbReference>
<feature type="domain" description="ABC transporter" evidence="5">
    <location>
        <begin position="2"/>
        <end position="232"/>
    </location>
</feature>
<reference evidence="7" key="1">
    <citation type="submission" date="2015-05" db="EMBL/GenBank/DDBJ databases">
        <authorList>
            <consortium name="Pathogen Informatics"/>
        </authorList>
    </citation>
    <scope>NUCLEOTIDE SEQUENCE [LARGE SCALE GENOMIC DNA]</scope>
    <source>
        <strain evidence="7">M72</strain>
    </source>
</reference>
<dbReference type="Pfam" id="PF00005">
    <property type="entry name" value="ABC_tran"/>
    <property type="match status" value="1"/>
</dbReference>
<dbReference type="SUPFAM" id="SSF52540">
    <property type="entry name" value="P-loop containing nucleoside triphosphate hydrolases"/>
    <property type="match status" value="1"/>
</dbReference>
<dbReference type="InterPro" id="IPR003439">
    <property type="entry name" value="ABC_transporter-like_ATP-bd"/>
</dbReference>
<evidence type="ECO:0000256" key="3">
    <source>
        <dbReference type="ARBA" id="ARBA00022741"/>
    </source>
</evidence>
<dbReference type="OrthoDB" id="9804819at2"/>
<organism evidence="6 7">
    <name type="scientific">Roseburia faecis</name>
    <dbReference type="NCBI Taxonomy" id="301302"/>
    <lineage>
        <taxon>Bacteria</taxon>
        <taxon>Bacillati</taxon>
        <taxon>Bacillota</taxon>
        <taxon>Clostridia</taxon>
        <taxon>Lachnospirales</taxon>
        <taxon>Lachnospiraceae</taxon>
        <taxon>Roseburia</taxon>
    </lineage>
</organism>
<keyword evidence="7" id="KW-1185">Reference proteome</keyword>